<evidence type="ECO:0000256" key="2">
    <source>
        <dbReference type="ARBA" id="ARBA00022821"/>
    </source>
</evidence>
<accession>A0ABQ8AIQ8</accession>
<proteinExistence type="inferred from homology"/>
<evidence type="ECO:0000256" key="3">
    <source>
        <dbReference type="SAM" id="MobiDB-lite"/>
    </source>
</evidence>
<gene>
    <name evidence="4" type="ORF">HID58_054871</name>
</gene>
<name>A0ABQ8AIQ8_BRANA</name>
<feature type="region of interest" description="Disordered" evidence="3">
    <location>
        <begin position="71"/>
        <end position="92"/>
    </location>
</feature>
<evidence type="ECO:0000256" key="1">
    <source>
        <dbReference type="ARBA" id="ARBA00011021"/>
    </source>
</evidence>
<keyword evidence="2" id="KW-0611">Plant defense</keyword>
<comment type="similarity">
    <text evidence="1">Belongs to the brassicaceae elicitor peptide family.</text>
</comment>
<feature type="non-terminal residue" evidence="4">
    <location>
        <position position="1"/>
    </location>
</feature>
<dbReference type="Pfam" id="PF17232">
    <property type="entry name" value="Pep1_7"/>
    <property type="match status" value="1"/>
</dbReference>
<dbReference type="InterPro" id="IPR035176">
    <property type="entry name" value="PEP"/>
</dbReference>
<organism evidence="4 5">
    <name type="scientific">Brassica napus</name>
    <name type="common">Rape</name>
    <dbReference type="NCBI Taxonomy" id="3708"/>
    <lineage>
        <taxon>Eukaryota</taxon>
        <taxon>Viridiplantae</taxon>
        <taxon>Streptophyta</taxon>
        <taxon>Embryophyta</taxon>
        <taxon>Tracheophyta</taxon>
        <taxon>Spermatophyta</taxon>
        <taxon>Magnoliopsida</taxon>
        <taxon>eudicotyledons</taxon>
        <taxon>Gunneridae</taxon>
        <taxon>Pentapetalae</taxon>
        <taxon>rosids</taxon>
        <taxon>malvids</taxon>
        <taxon>Brassicales</taxon>
        <taxon>Brassicaceae</taxon>
        <taxon>Brassiceae</taxon>
        <taxon>Brassica</taxon>
    </lineage>
</organism>
<evidence type="ECO:0000313" key="5">
    <source>
        <dbReference type="Proteomes" id="UP000824890"/>
    </source>
</evidence>
<dbReference type="Proteomes" id="UP000824890">
    <property type="component" value="Unassembled WGS sequence"/>
</dbReference>
<evidence type="ECO:0000313" key="4">
    <source>
        <dbReference type="EMBL" id="KAH0892442.1"/>
    </source>
</evidence>
<keyword evidence="5" id="KW-1185">Reference proteome</keyword>
<feature type="compositionally biased region" description="Polar residues" evidence="3">
    <location>
        <begin position="74"/>
        <end position="84"/>
    </location>
</feature>
<comment type="caution">
    <text evidence="4">The sequence shown here is derived from an EMBL/GenBank/DDBJ whole genome shotgun (WGS) entry which is preliminary data.</text>
</comment>
<dbReference type="EMBL" id="JAGKQM010000013">
    <property type="protein sequence ID" value="KAH0892442.1"/>
    <property type="molecule type" value="Genomic_DNA"/>
</dbReference>
<feature type="non-terminal residue" evidence="4">
    <location>
        <position position="127"/>
    </location>
</feature>
<protein>
    <submittedName>
        <fullName evidence="4">Uncharacterized protein</fullName>
    </submittedName>
</protein>
<reference evidence="4 5" key="1">
    <citation type="submission" date="2021-05" db="EMBL/GenBank/DDBJ databases">
        <title>Genome Assembly of Synthetic Allotetraploid Brassica napus Reveals Homoeologous Exchanges between Subgenomes.</title>
        <authorList>
            <person name="Davis J.T."/>
        </authorList>
    </citation>
    <scope>NUCLEOTIDE SEQUENCE [LARGE SCALE GENOMIC DNA]</scope>
    <source>
        <strain evidence="5">cv. Da-Ae</strain>
        <tissue evidence="4">Seedling</tissue>
    </source>
</reference>
<sequence length="127" mass="14109">SLLNHSPYKNSFNSLTKLNHPTSKSLNSDLIPMEKIERQTEEASYLGLPFNFLNQTLKAILRCLGILRHDPPTVTKTSSDSAPLNQPEEEEDVVMEDNVVVATMGSKNGIIITSRGSKVKAKKKDKE</sequence>